<dbReference type="InterPro" id="IPR008979">
    <property type="entry name" value="Galactose-bd-like_sf"/>
</dbReference>
<accession>A0ABU7XXS5</accession>
<reference evidence="2 3" key="1">
    <citation type="submission" date="2022-09" db="EMBL/GenBank/DDBJ databases">
        <title>Genome sequencing of Flavivirga sp. MEBiC05379.</title>
        <authorList>
            <person name="Oh H.-M."/>
            <person name="Kwon K.K."/>
            <person name="Park M.J."/>
            <person name="Yang S.-H."/>
        </authorList>
    </citation>
    <scope>NUCLEOTIDE SEQUENCE [LARGE SCALE GENOMIC DNA]</scope>
    <source>
        <strain evidence="2 3">MEBiC05379</strain>
    </source>
</reference>
<dbReference type="PROSITE" id="PS50022">
    <property type="entry name" value="FA58C_3"/>
    <property type="match status" value="1"/>
</dbReference>
<keyword evidence="3" id="KW-1185">Reference proteome</keyword>
<dbReference type="RefSeq" id="WP_303307474.1">
    <property type="nucleotide sequence ID" value="NZ_JAODOP010000004.1"/>
</dbReference>
<feature type="domain" description="F5/8 type C" evidence="1">
    <location>
        <begin position="386"/>
        <end position="543"/>
    </location>
</feature>
<protein>
    <submittedName>
        <fullName evidence="2">Discoidin domain-containing protein</fullName>
    </submittedName>
</protein>
<dbReference type="Proteomes" id="UP001337305">
    <property type="component" value="Unassembled WGS sequence"/>
</dbReference>
<gene>
    <name evidence="2" type="ORF">N1F79_18805</name>
</gene>
<evidence type="ECO:0000313" key="3">
    <source>
        <dbReference type="Proteomes" id="UP001337305"/>
    </source>
</evidence>
<dbReference type="Pfam" id="PF00754">
    <property type="entry name" value="F5_F8_type_C"/>
    <property type="match status" value="1"/>
</dbReference>
<organism evidence="2 3">
    <name type="scientific">Flavivirga spongiicola</name>
    <dbReference type="NCBI Taxonomy" id="421621"/>
    <lineage>
        <taxon>Bacteria</taxon>
        <taxon>Pseudomonadati</taxon>
        <taxon>Bacteroidota</taxon>
        <taxon>Flavobacteriia</taxon>
        <taxon>Flavobacteriales</taxon>
        <taxon>Flavobacteriaceae</taxon>
        <taxon>Flavivirga</taxon>
    </lineage>
</organism>
<sequence>MNLKHSIIVGIKKMTWLLVVSTLLTVSCSKDNDVTDPVVEEPDPTPEVDVWTVNKTNQYALNVVFFKPADFNADATLINQVSDVMLFIQKWYEKQMELQGFGKKTFGLITNQHDKVRVHLVEGKQPSSFYDGHSEIVNEIDQYFVSNPGYKSGKHIFVLGQRDSGVPFYGIGKTAFATSENFSLTTTGKSVGDLELKNCHLLGGIMHELGHGLNLPHCAHKASDLPKVSLMSFGNHTYQEGKEDLVFLTKSDCAILNVSEVFNTKDKQYYNTEPTVTMEEYSVKKDATKQATIVQGLFTSDVKANHIYVGHNGYPLEGGYDNITFTTTVAETSNTNEYSFYLEMPYSDIFNGYQAKDLLELSMVVVTENGNKNIPVKYDYTIDVLSPEPNDDILKDYTPFVFSNRSSWTISANSTGPNRAAIDMIDGQYSTYWHSSWQYVIGTNGNHQVNIDINTPKDINGIYLHSDRPGTQYRPKHIIVETSSDKINWVVTKEMDIATIGSAREVFINFDNQVNARYIKLIVSEVHAGNAEENLIFSEVDIF</sequence>
<comment type="caution">
    <text evidence="2">The sequence shown here is derived from an EMBL/GenBank/DDBJ whole genome shotgun (WGS) entry which is preliminary data.</text>
</comment>
<dbReference type="SUPFAM" id="SSF55486">
    <property type="entry name" value="Metalloproteases ('zincins'), catalytic domain"/>
    <property type="match status" value="1"/>
</dbReference>
<dbReference type="PROSITE" id="PS51257">
    <property type="entry name" value="PROKAR_LIPOPROTEIN"/>
    <property type="match status" value="1"/>
</dbReference>
<dbReference type="InterPro" id="IPR000421">
    <property type="entry name" value="FA58C"/>
</dbReference>
<dbReference type="SUPFAM" id="SSF49785">
    <property type="entry name" value="Galactose-binding domain-like"/>
    <property type="match status" value="1"/>
</dbReference>
<evidence type="ECO:0000259" key="1">
    <source>
        <dbReference type="PROSITE" id="PS50022"/>
    </source>
</evidence>
<dbReference type="EMBL" id="JAODOP010000004">
    <property type="protein sequence ID" value="MEF3835181.1"/>
    <property type="molecule type" value="Genomic_DNA"/>
</dbReference>
<proteinExistence type="predicted"/>
<dbReference type="Gene3D" id="2.60.120.260">
    <property type="entry name" value="Galactose-binding domain-like"/>
    <property type="match status" value="1"/>
</dbReference>
<name>A0ABU7XXS5_9FLAO</name>
<evidence type="ECO:0000313" key="2">
    <source>
        <dbReference type="EMBL" id="MEF3835181.1"/>
    </source>
</evidence>